<protein>
    <submittedName>
        <fullName evidence="5">DNA-directed DNA polymerase</fullName>
    </submittedName>
</protein>
<dbReference type="STRING" id="1072256.CUTER_02205"/>
<gene>
    <name evidence="5" type="ORF">CUTER_02205</name>
</gene>
<evidence type="ECO:0000256" key="3">
    <source>
        <dbReference type="ARBA" id="ARBA00025589"/>
    </source>
</evidence>
<dbReference type="SUPFAM" id="SSF56672">
    <property type="entry name" value="DNA/RNA polymerases"/>
    <property type="match status" value="1"/>
</dbReference>
<dbReference type="InterPro" id="IPR001126">
    <property type="entry name" value="UmuC"/>
</dbReference>
<dbReference type="Proteomes" id="UP000035548">
    <property type="component" value="Chromosome"/>
</dbReference>
<proteinExistence type="inferred from homology"/>
<reference evidence="6" key="2">
    <citation type="submission" date="2015-05" db="EMBL/GenBank/DDBJ databases">
        <title>Complete genome sequence of Corynebacterium uterequi DSM 45634, isolated from the uterus of a maiden mare.</title>
        <authorList>
            <person name="Ruckert C."/>
            <person name="Albersmeier A."/>
            <person name="Winkler A."/>
            <person name="Tauch A."/>
        </authorList>
    </citation>
    <scope>NUCLEOTIDE SEQUENCE [LARGE SCALE GENOMIC DNA]</scope>
    <source>
        <strain evidence="6">DSM 45634</strain>
    </source>
</reference>
<sequence>MTAASARVAALWFPDWPVHAARLDGAVEVGADGLAAVAAGHRVRVCTQAARLRGVRRGMKIRQAQAVCPELIVADDDPERDGRVFAPMVDALDDVASSIEVLRPGLVIVDAGAAQRFHGEAALEMLVDAASARGVDTFVGVAGEIATAVIAARVGAVVTDSPAFLANQPVGVLAAEEALGCDQAVVDALTQLGVRTLGELAGVDSTAITTRFGLAGQRCHRIARGAPDRRVAPELPAPELSVDYVPEDPISRVDTAAFAARVLSARLHARLHAAGVSCQRLRVRVRVAGGDILERVWRTRRALSEDDTANRVRWQLDGWLSGGGRGEIEYLELTPLEVAEPEERRLFGSGGSREAAYRAISRVQSALGVDAVVQPRVVGGRGVAERVEWVPYGERRDDVRQASWCGQIPPPLPARLMGPGHPASRLRIVDADGSEVYVTAEALLSGEPYALSWGGNRFVLRLWAGPWPVDEAWWDPARARRAARMQVVAESAEGTVVGWLIAWAGGQWRVEAAYS</sequence>
<dbReference type="Gene3D" id="3.30.70.270">
    <property type="match status" value="1"/>
</dbReference>
<dbReference type="InterPro" id="IPR050356">
    <property type="entry name" value="SulA_CellDiv_inhibitor"/>
</dbReference>
<keyword evidence="2" id="KW-0227">DNA damage</keyword>
<evidence type="ECO:0000313" key="5">
    <source>
        <dbReference type="EMBL" id="AKK10456.1"/>
    </source>
</evidence>
<dbReference type="Gene3D" id="3.40.1170.60">
    <property type="match status" value="1"/>
</dbReference>
<evidence type="ECO:0000259" key="4">
    <source>
        <dbReference type="Pfam" id="PF00817"/>
    </source>
</evidence>
<feature type="domain" description="UmuC" evidence="4">
    <location>
        <begin position="36"/>
        <end position="152"/>
    </location>
</feature>
<dbReference type="EMBL" id="CP011546">
    <property type="protein sequence ID" value="AKK10456.1"/>
    <property type="molecule type" value="Genomic_DNA"/>
</dbReference>
<organism evidence="5 6">
    <name type="scientific">Corynebacterium uterequi</name>
    <dbReference type="NCBI Taxonomy" id="1072256"/>
    <lineage>
        <taxon>Bacteria</taxon>
        <taxon>Bacillati</taxon>
        <taxon>Actinomycetota</taxon>
        <taxon>Actinomycetes</taxon>
        <taxon>Mycobacteriales</taxon>
        <taxon>Corynebacteriaceae</taxon>
        <taxon>Corynebacterium</taxon>
    </lineage>
</organism>
<dbReference type="RefSeq" id="WP_047259041.1">
    <property type="nucleotide sequence ID" value="NZ_CP011546.1"/>
</dbReference>
<evidence type="ECO:0000313" key="6">
    <source>
        <dbReference type="Proteomes" id="UP000035548"/>
    </source>
</evidence>
<dbReference type="OrthoDB" id="5244088at2"/>
<comment type="function">
    <text evidence="3">Poorly processive, error-prone DNA polymerase involved in untargeted mutagenesis. Copies undamaged DNA at stalled replication forks, which arise in vivo from mismatched or misaligned primer ends. These misaligned primers can be extended by PolIV. Exhibits no 3'-5' exonuclease (proofreading) activity. May be involved in translesional synthesis, in conjunction with the beta clamp from PolIII.</text>
</comment>
<keyword evidence="5" id="KW-0808">Transferase</keyword>
<dbReference type="AlphaFoldDB" id="A0A0G3HAS0"/>
<keyword evidence="6" id="KW-1185">Reference proteome</keyword>
<dbReference type="Pfam" id="PF00817">
    <property type="entry name" value="IMS"/>
    <property type="match status" value="1"/>
</dbReference>
<accession>A0A0G3HAS0</accession>
<keyword evidence="5" id="KW-0548">Nucleotidyltransferase</keyword>
<dbReference type="KEGG" id="cut:CUTER_02205"/>
<dbReference type="PANTHER" id="PTHR35369:SF2">
    <property type="entry name" value="BLR3025 PROTEIN"/>
    <property type="match status" value="1"/>
</dbReference>
<dbReference type="PATRIC" id="fig|1072256.5.peg.436"/>
<keyword evidence="5" id="KW-0239">DNA-directed DNA polymerase</keyword>
<dbReference type="InterPro" id="IPR043502">
    <property type="entry name" value="DNA/RNA_pol_sf"/>
</dbReference>
<evidence type="ECO:0000256" key="2">
    <source>
        <dbReference type="ARBA" id="ARBA00022763"/>
    </source>
</evidence>
<dbReference type="GO" id="GO:0006281">
    <property type="term" value="P:DNA repair"/>
    <property type="evidence" value="ECO:0007669"/>
    <property type="project" value="InterPro"/>
</dbReference>
<name>A0A0G3HAS0_9CORY</name>
<evidence type="ECO:0000256" key="1">
    <source>
        <dbReference type="ARBA" id="ARBA00010945"/>
    </source>
</evidence>
<dbReference type="InterPro" id="IPR043128">
    <property type="entry name" value="Rev_trsase/Diguanyl_cyclase"/>
</dbReference>
<dbReference type="Gene3D" id="1.10.150.20">
    <property type="entry name" value="5' to 3' exonuclease, C-terminal subdomain"/>
    <property type="match status" value="1"/>
</dbReference>
<comment type="similarity">
    <text evidence="1">Belongs to the DNA polymerase type-Y family.</text>
</comment>
<dbReference type="CDD" id="cd03468">
    <property type="entry name" value="PolY_like"/>
    <property type="match status" value="1"/>
</dbReference>
<dbReference type="PANTHER" id="PTHR35369">
    <property type="entry name" value="BLR3025 PROTEIN-RELATED"/>
    <property type="match status" value="1"/>
</dbReference>
<reference evidence="5 6" key="1">
    <citation type="journal article" date="2015" name="Genome Announc.">
        <title>Virulence Factor Genes Detected in the Complete Genome Sequence of Corynebacterium uterequi DSM 45634, Isolated from the Uterus of a Maiden Mare.</title>
        <authorList>
            <person name="Ruckert C."/>
            <person name="Kriete M."/>
            <person name="Jaenicke S."/>
            <person name="Winkler A."/>
            <person name="Tauch A."/>
        </authorList>
    </citation>
    <scope>NUCLEOTIDE SEQUENCE [LARGE SCALE GENOMIC DNA]</scope>
    <source>
        <strain evidence="5 6">DSM 45634</strain>
    </source>
</reference>
<dbReference type="GO" id="GO:0003887">
    <property type="term" value="F:DNA-directed DNA polymerase activity"/>
    <property type="evidence" value="ECO:0007669"/>
    <property type="project" value="UniProtKB-KW"/>
</dbReference>